<organism evidence="6 7">
    <name type="scientific">Diacronema lutheri</name>
    <name type="common">Unicellular marine alga</name>
    <name type="synonym">Monochrysis lutheri</name>
    <dbReference type="NCBI Taxonomy" id="2081491"/>
    <lineage>
        <taxon>Eukaryota</taxon>
        <taxon>Haptista</taxon>
        <taxon>Haptophyta</taxon>
        <taxon>Pavlovophyceae</taxon>
        <taxon>Pavlovales</taxon>
        <taxon>Pavlovaceae</taxon>
        <taxon>Diacronema</taxon>
    </lineage>
</organism>
<evidence type="ECO:0000256" key="2">
    <source>
        <dbReference type="ARBA" id="ARBA00022478"/>
    </source>
</evidence>
<keyword evidence="4" id="KW-0539">Nucleus</keyword>
<evidence type="ECO:0000256" key="4">
    <source>
        <dbReference type="ARBA" id="ARBA00023242"/>
    </source>
</evidence>
<dbReference type="PANTHER" id="PTHR12709:SF5">
    <property type="entry name" value="DNA-DIRECTED RNA POLYMERASE I SUBUNIT RPA43"/>
    <property type="match status" value="1"/>
</dbReference>
<feature type="region of interest" description="Disordered" evidence="5">
    <location>
        <begin position="159"/>
        <end position="198"/>
    </location>
</feature>
<reference evidence="6" key="1">
    <citation type="submission" date="2021-05" db="EMBL/GenBank/DDBJ databases">
        <title>The genome of the haptophyte Pavlova lutheri (Diacronema luteri, Pavlovales) - a model for lipid biosynthesis in eukaryotic algae.</title>
        <authorList>
            <person name="Hulatt C.J."/>
            <person name="Posewitz M.C."/>
        </authorList>
    </citation>
    <scope>NUCLEOTIDE SEQUENCE</scope>
    <source>
        <strain evidence="6">NIVA-4/92</strain>
    </source>
</reference>
<proteinExistence type="predicted"/>
<dbReference type="Proteomes" id="UP000751190">
    <property type="component" value="Unassembled WGS sequence"/>
</dbReference>
<accession>A0A8J6C963</accession>
<dbReference type="GO" id="GO:0005736">
    <property type="term" value="C:RNA polymerase I complex"/>
    <property type="evidence" value="ECO:0007669"/>
    <property type="project" value="TreeGrafter"/>
</dbReference>
<gene>
    <name evidence="6" type="ORF">KFE25_002444</name>
</gene>
<dbReference type="InterPro" id="IPR045113">
    <property type="entry name" value="Rpb7-like"/>
</dbReference>
<evidence type="ECO:0000256" key="3">
    <source>
        <dbReference type="ARBA" id="ARBA00023163"/>
    </source>
</evidence>
<evidence type="ECO:0000256" key="1">
    <source>
        <dbReference type="ARBA" id="ARBA00004123"/>
    </source>
</evidence>
<dbReference type="GO" id="GO:0006362">
    <property type="term" value="P:transcription elongation by RNA polymerase I"/>
    <property type="evidence" value="ECO:0007669"/>
    <property type="project" value="TreeGrafter"/>
</dbReference>
<dbReference type="AlphaFoldDB" id="A0A8J6C963"/>
<keyword evidence="7" id="KW-1185">Reference proteome</keyword>
<comment type="caution">
    <text evidence="6">The sequence shown here is derived from an EMBL/GenBank/DDBJ whole genome shotgun (WGS) entry which is preliminary data.</text>
</comment>
<dbReference type="GO" id="GO:0006352">
    <property type="term" value="P:DNA-templated transcription initiation"/>
    <property type="evidence" value="ECO:0007669"/>
    <property type="project" value="InterPro"/>
</dbReference>
<dbReference type="PANTHER" id="PTHR12709">
    <property type="entry name" value="DNA-DIRECTED RNA POLYMERASE II, III"/>
    <property type="match status" value="1"/>
</dbReference>
<dbReference type="EMBL" id="JAGTXO010000027">
    <property type="protein sequence ID" value="KAG8461255.1"/>
    <property type="molecule type" value="Genomic_DNA"/>
</dbReference>
<dbReference type="OrthoDB" id="10250504at2759"/>
<evidence type="ECO:0000256" key="5">
    <source>
        <dbReference type="SAM" id="MobiDB-lite"/>
    </source>
</evidence>
<evidence type="ECO:0000313" key="6">
    <source>
        <dbReference type="EMBL" id="KAG8461255.1"/>
    </source>
</evidence>
<feature type="compositionally biased region" description="Basic residues" evidence="5">
    <location>
        <begin position="187"/>
        <end position="198"/>
    </location>
</feature>
<dbReference type="Gene3D" id="3.30.1490.120">
    <property type="entry name" value="RNA polymerase Rpb7-like, N-terminal domain"/>
    <property type="match status" value="1"/>
</dbReference>
<evidence type="ECO:0008006" key="8">
    <source>
        <dbReference type="Google" id="ProtNLM"/>
    </source>
</evidence>
<evidence type="ECO:0000313" key="7">
    <source>
        <dbReference type="Proteomes" id="UP000751190"/>
    </source>
</evidence>
<dbReference type="InterPro" id="IPR036898">
    <property type="entry name" value="RNA_pol_Rpb7-like_N_sf"/>
</dbReference>
<protein>
    <recommendedName>
        <fullName evidence="8">RPA43 OB domain-containing protein</fullName>
    </recommendedName>
</protein>
<comment type="subcellular location">
    <subcellularLocation>
        <location evidence="1">Nucleus</location>
    </subcellularLocation>
</comment>
<keyword evidence="2" id="KW-0240">DNA-directed RNA polymerase</keyword>
<name>A0A8J6C963_DIALT</name>
<keyword evidence="3" id="KW-0804">Transcription</keyword>
<sequence length="198" mass="21220">MFERTRVRLRMHVLPGALSNVEGALRSQLNQSILKYVPALEGVPLAFTSLRALKAHARIQDELPDLHMPVEVVVLLFRPKVGTVLEGIVTRSSRDVVSVLVLSVFTASIRLGGASGGAHAREGDRVRFSVSGVGVASDLITLAGIELVVVAHADGGASRSISRSKSHKRGAERGTCAEPATHDAHAAKRRKRIEKSRA</sequence>